<dbReference type="EMBL" id="WHUW01000051">
    <property type="protein sequence ID" value="KAF8431306.1"/>
    <property type="molecule type" value="Genomic_DNA"/>
</dbReference>
<keyword evidence="1" id="KW-0802">TPR repeat</keyword>
<dbReference type="Pfam" id="PF06985">
    <property type="entry name" value="HET"/>
    <property type="match status" value="1"/>
</dbReference>
<dbReference type="AlphaFoldDB" id="A0AAD4BIJ5"/>
<feature type="domain" description="Heterokaryon incompatibility" evidence="3">
    <location>
        <begin position="508"/>
        <end position="609"/>
    </location>
</feature>
<feature type="compositionally biased region" description="Acidic residues" evidence="2">
    <location>
        <begin position="849"/>
        <end position="861"/>
    </location>
</feature>
<dbReference type="InterPro" id="IPR001680">
    <property type="entry name" value="WD40_rpt"/>
</dbReference>
<dbReference type="InterPro" id="IPR011990">
    <property type="entry name" value="TPR-like_helical_dom_sf"/>
</dbReference>
<dbReference type="Proteomes" id="UP001194468">
    <property type="component" value="Unassembled WGS sequence"/>
</dbReference>
<feature type="repeat" description="TPR" evidence="1">
    <location>
        <begin position="330"/>
        <end position="363"/>
    </location>
</feature>
<name>A0AAD4BIJ5_BOLED</name>
<proteinExistence type="predicted"/>
<dbReference type="InterPro" id="IPR011044">
    <property type="entry name" value="Quino_amine_DH_bsu"/>
</dbReference>
<evidence type="ECO:0000259" key="3">
    <source>
        <dbReference type="Pfam" id="PF06985"/>
    </source>
</evidence>
<evidence type="ECO:0000256" key="2">
    <source>
        <dbReference type="SAM" id="MobiDB-lite"/>
    </source>
</evidence>
<dbReference type="PANTHER" id="PTHR10622">
    <property type="entry name" value="HET DOMAIN-CONTAINING PROTEIN"/>
    <property type="match status" value="1"/>
</dbReference>
<dbReference type="SUPFAM" id="SSF50969">
    <property type="entry name" value="YVTN repeat-like/Quinoprotein amine dehydrogenase"/>
    <property type="match status" value="1"/>
</dbReference>
<dbReference type="Pfam" id="PF00400">
    <property type="entry name" value="WD40"/>
    <property type="match status" value="1"/>
</dbReference>
<dbReference type="InterPro" id="IPR010730">
    <property type="entry name" value="HET"/>
</dbReference>
<evidence type="ECO:0000313" key="5">
    <source>
        <dbReference type="Proteomes" id="UP001194468"/>
    </source>
</evidence>
<dbReference type="SMART" id="SM00320">
    <property type="entry name" value="WD40"/>
    <property type="match status" value="2"/>
</dbReference>
<sequence>METSTGGRTVAAFVGNAKYVVGGGKLKGVQVRRVADGQQMASLTAEGVLCLAGSRDGRWIAAGTARGELLMWDAKTYERVFERKELLAINKVGIFSDSTRLSSESTYRRLILWDIPSGKQLQTFDLEGSAVAQGYSSATYCFSVATKNSVRVYGIREGHLLAEIPVQPTSPYTRWSSDYHHIFAISAGTIKRLDPTTSSVVAEWQVPYSEHSHIGRPRHGKFIAYSAKLAITFWDASTYTKSGLIECPLEISFFAFSPDGQCLAICGLDGEVTIQDLKDGLPACYSAAPRIHIPDTALESCIVDAEASSTDAISTSHYQGDHTPADRSLVRVLIKRSKVYIADGLWELALNDANKAIELDPSSPWGYERKHAALHKAGDYENAVNAFEAMLSKMSQSTDLGIRKLHRYYINPTNTRMVIRRAVQQAIRDSPRVLINTISGRLLDKSEQASSFESLPVFKQLISSMTTIIHHTRIEHDVTQYYRYAMFSHEREDNEPLFKKVIHVMVYNLEDSPTNNKLKMFCKIVRDAGLDWAWSDTCCINREDDFALQEAPVAMFRWYQGSALTLVLLRGVRSPSRRGDLARSIWNTRARTFQEYHASKVVRFYNEDWKLYRDLDIPNHKESPEILSEMEEATGISTRALTALQPGLDSIREKLYLFSRRETTHIEDEAYSLLGIFSVSLPVVYGDGDQALGRLLAQILTSSGDASILAWIGKSGSFNSCLPGRICVFSQLPTSHIPLRVTGTELQTVTASLRKTLNVTSVVKFYDRLSELPAPSFLGKRTRLSCLTFRLGPLSVSGTGSEQVFRAQTTTLGIVEISTAEDLIQLDSLVLIHPWIDFLLGRQSVGETISEEEETDDESSSESEPSSPLPPMDRHTAALQLIARLRQPFGALLLAPTHQDVVGYRRVASESLITVQVQEDMPLDDLIDSIRILDVL</sequence>
<dbReference type="PROSITE" id="PS50005">
    <property type="entry name" value="TPR"/>
    <property type="match status" value="1"/>
</dbReference>
<reference evidence="4" key="1">
    <citation type="submission" date="2019-10" db="EMBL/GenBank/DDBJ databases">
        <authorList>
            <consortium name="DOE Joint Genome Institute"/>
            <person name="Kuo A."/>
            <person name="Miyauchi S."/>
            <person name="Kiss E."/>
            <person name="Drula E."/>
            <person name="Kohler A."/>
            <person name="Sanchez-Garcia M."/>
            <person name="Andreopoulos B."/>
            <person name="Barry K.W."/>
            <person name="Bonito G."/>
            <person name="Buee M."/>
            <person name="Carver A."/>
            <person name="Chen C."/>
            <person name="Cichocki N."/>
            <person name="Clum A."/>
            <person name="Culley D."/>
            <person name="Crous P.W."/>
            <person name="Fauchery L."/>
            <person name="Girlanda M."/>
            <person name="Hayes R."/>
            <person name="Keri Z."/>
            <person name="LaButti K."/>
            <person name="Lipzen A."/>
            <person name="Lombard V."/>
            <person name="Magnuson J."/>
            <person name="Maillard F."/>
            <person name="Morin E."/>
            <person name="Murat C."/>
            <person name="Nolan M."/>
            <person name="Ohm R."/>
            <person name="Pangilinan J."/>
            <person name="Pereira M."/>
            <person name="Perotto S."/>
            <person name="Peter M."/>
            <person name="Riley R."/>
            <person name="Sitrit Y."/>
            <person name="Stielow B."/>
            <person name="Szollosi G."/>
            <person name="Zifcakova L."/>
            <person name="Stursova M."/>
            <person name="Spatafora J.W."/>
            <person name="Tedersoo L."/>
            <person name="Vaario L.-M."/>
            <person name="Yamada A."/>
            <person name="Yan M."/>
            <person name="Wang P."/>
            <person name="Xu J."/>
            <person name="Bruns T."/>
            <person name="Baldrian P."/>
            <person name="Vilgalys R."/>
            <person name="Henrissat B."/>
            <person name="Grigoriev I.V."/>
            <person name="Hibbett D."/>
            <person name="Nagy L.G."/>
            <person name="Martin F.M."/>
        </authorList>
    </citation>
    <scope>NUCLEOTIDE SEQUENCE</scope>
    <source>
        <strain evidence="4">BED1</strain>
    </source>
</reference>
<reference evidence="4" key="2">
    <citation type="journal article" date="2020" name="Nat. Commun.">
        <title>Large-scale genome sequencing of mycorrhizal fungi provides insights into the early evolution of symbiotic traits.</title>
        <authorList>
            <person name="Miyauchi S."/>
            <person name="Kiss E."/>
            <person name="Kuo A."/>
            <person name="Drula E."/>
            <person name="Kohler A."/>
            <person name="Sanchez-Garcia M."/>
            <person name="Morin E."/>
            <person name="Andreopoulos B."/>
            <person name="Barry K.W."/>
            <person name="Bonito G."/>
            <person name="Buee M."/>
            <person name="Carver A."/>
            <person name="Chen C."/>
            <person name="Cichocki N."/>
            <person name="Clum A."/>
            <person name="Culley D."/>
            <person name="Crous P.W."/>
            <person name="Fauchery L."/>
            <person name="Girlanda M."/>
            <person name="Hayes R.D."/>
            <person name="Keri Z."/>
            <person name="LaButti K."/>
            <person name="Lipzen A."/>
            <person name="Lombard V."/>
            <person name="Magnuson J."/>
            <person name="Maillard F."/>
            <person name="Murat C."/>
            <person name="Nolan M."/>
            <person name="Ohm R.A."/>
            <person name="Pangilinan J."/>
            <person name="Pereira M.F."/>
            <person name="Perotto S."/>
            <person name="Peter M."/>
            <person name="Pfister S."/>
            <person name="Riley R."/>
            <person name="Sitrit Y."/>
            <person name="Stielow J.B."/>
            <person name="Szollosi G."/>
            <person name="Zifcakova L."/>
            <person name="Stursova M."/>
            <person name="Spatafora J.W."/>
            <person name="Tedersoo L."/>
            <person name="Vaario L.M."/>
            <person name="Yamada A."/>
            <person name="Yan M."/>
            <person name="Wang P."/>
            <person name="Xu J."/>
            <person name="Bruns T."/>
            <person name="Baldrian P."/>
            <person name="Vilgalys R."/>
            <person name="Dunand C."/>
            <person name="Henrissat B."/>
            <person name="Grigoriev I.V."/>
            <person name="Hibbett D."/>
            <person name="Nagy L.G."/>
            <person name="Martin F.M."/>
        </authorList>
    </citation>
    <scope>NUCLEOTIDE SEQUENCE</scope>
    <source>
        <strain evidence="4">BED1</strain>
    </source>
</reference>
<dbReference type="PANTHER" id="PTHR10622:SF10">
    <property type="entry name" value="HET DOMAIN-CONTAINING PROTEIN"/>
    <property type="match status" value="1"/>
</dbReference>
<dbReference type="InterPro" id="IPR019734">
    <property type="entry name" value="TPR_rpt"/>
</dbReference>
<gene>
    <name evidence="4" type="ORF">L210DRAFT_3560757</name>
</gene>
<keyword evidence="5" id="KW-1185">Reference proteome</keyword>
<evidence type="ECO:0000256" key="1">
    <source>
        <dbReference type="PROSITE-ProRule" id="PRU00339"/>
    </source>
</evidence>
<evidence type="ECO:0000313" key="4">
    <source>
        <dbReference type="EMBL" id="KAF8431306.1"/>
    </source>
</evidence>
<dbReference type="Gene3D" id="2.130.10.10">
    <property type="entry name" value="YVTN repeat-like/Quinoprotein amine dehydrogenase"/>
    <property type="match status" value="2"/>
</dbReference>
<protein>
    <recommendedName>
        <fullName evidence="3">Heterokaryon incompatibility domain-containing protein</fullName>
    </recommendedName>
</protein>
<organism evidence="4 5">
    <name type="scientific">Boletus edulis BED1</name>
    <dbReference type="NCBI Taxonomy" id="1328754"/>
    <lineage>
        <taxon>Eukaryota</taxon>
        <taxon>Fungi</taxon>
        <taxon>Dikarya</taxon>
        <taxon>Basidiomycota</taxon>
        <taxon>Agaricomycotina</taxon>
        <taxon>Agaricomycetes</taxon>
        <taxon>Agaricomycetidae</taxon>
        <taxon>Boletales</taxon>
        <taxon>Boletineae</taxon>
        <taxon>Boletaceae</taxon>
        <taxon>Boletoideae</taxon>
        <taxon>Boletus</taxon>
    </lineage>
</organism>
<feature type="region of interest" description="Disordered" evidence="2">
    <location>
        <begin position="848"/>
        <end position="873"/>
    </location>
</feature>
<dbReference type="SUPFAM" id="SSF48452">
    <property type="entry name" value="TPR-like"/>
    <property type="match status" value="1"/>
</dbReference>
<dbReference type="InterPro" id="IPR015943">
    <property type="entry name" value="WD40/YVTN_repeat-like_dom_sf"/>
</dbReference>
<comment type="caution">
    <text evidence="4">The sequence shown here is derived from an EMBL/GenBank/DDBJ whole genome shotgun (WGS) entry which is preliminary data.</text>
</comment>
<accession>A0AAD4BIJ5</accession>
<dbReference type="Gene3D" id="1.25.40.10">
    <property type="entry name" value="Tetratricopeptide repeat domain"/>
    <property type="match status" value="1"/>
</dbReference>